<name>A0AAP2RD52_9EURY</name>
<dbReference type="AlphaFoldDB" id="A0AAP2RD52"/>
<proteinExistence type="predicted"/>
<dbReference type="EMBL" id="PGCK01000006">
    <property type="protein sequence ID" value="MCD1295089.1"/>
    <property type="molecule type" value="Genomic_DNA"/>
</dbReference>
<sequence>MGIDDTIESCFIFSILPGKTEKTKSFFREIRTEKAAEMDEYLRSTGYSRVLVFLQHMAIGDYIVAYLASGSDIGKSFMECAGSSLPIARTLIREIHSLTGVDITRLANAPKIDMLFDWEDPVKQTEMQSDRYVFAMDILPGRTIELKRYWDQRKSVEFDEVKDHLRYQTISKLLVFLQHRSDGDFLIQYLESMDDLAGVFQKGTDPHIPRSHENVKEFLNFTGIDFSKPENIPDLELIFDWDSDRGLPGGGKLEAHA</sequence>
<dbReference type="RefSeq" id="WP_230741934.1">
    <property type="nucleotide sequence ID" value="NZ_PGCK01000006.1"/>
</dbReference>
<evidence type="ECO:0000313" key="2">
    <source>
        <dbReference type="Proteomes" id="UP001320159"/>
    </source>
</evidence>
<dbReference type="Proteomes" id="UP001320159">
    <property type="component" value="Unassembled WGS sequence"/>
</dbReference>
<accession>A0AAP2RD52</accession>
<comment type="caution">
    <text evidence="1">The sequence shown here is derived from an EMBL/GenBank/DDBJ whole genome shotgun (WGS) entry which is preliminary data.</text>
</comment>
<keyword evidence="2" id="KW-1185">Reference proteome</keyword>
<reference evidence="1 2" key="1">
    <citation type="submission" date="2017-11" db="EMBL/GenBank/DDBJ databases">
        <title>Isolation and Characterization of Family Methanocellaceae Species from Potential Methane Hydrate Area Offshore Southwestern Taiwan.</title>
        <authorList>
            <person name="Zhang W.-L."/>
            <person name="Chen W.-C."/>
            <person name="Lai M.-C."/>
            <person name="Chen S.-C."/>
        </authorList>
    </citation>
    <scope>NUCLEOTIDE SEQUENCE [LARGE SCALE GENOMIC DNA]</scope>
    <source>
        <strain evidence="1 2">CWC-04</strain>
    </source>
</reference>
<evidence type="ECO:0000313" key="1">
    <source>
        <dbReference type="EMBL" id="MCD1295089.1"/>
    </source>
</evidence>
<protein>
    <submittedName>
        <fullName evidence="1">Uncharacterized protein</fullName>
    </submittedName>
</protein>
<organism evidence="1 2">
    <name type="scientific">Methanooceanicella nereidis</name>
    <dbReference type="NCBI Taxonomy" id="2052831"/>
    <lineage>
        <taxon>Archaea</taxon>
        <taxon>Methanobacteriati</taxon>
        <taxon>Methanobacteriota</taxon>
        <taxon>Stenosarchaea group</taxon>
        <taxon>Methanomicrobia</taxon>
        <taxon>Methanocellales</taxon>
        <taxon>Methanocellaceae</taxon>
        <taxon>Methanooceanicella</taxon>
    </lineage>
</organism>
<gene>
    <name evidence="1" type="ORF">CUJ83_08770</name>
</gene>